<comment type="pathway">
    <text evidence="2 16">Energy metabolism; oxidative phosphorylation.</text>
</comment>
<dbReference type="SUPFAM" id="SSF48479">
    <property type="entry name" value="Cytochrome c oxidase subunit E"/>
    <property type="match status" value="1"/>
</dbReference>
<evidence type="ECO:0000256" key="6">
    <source>
        <dbReference type="ARBA" id="ARBA00022617"/>
    </source>
</evidence>
<keyword evidence="12 16" id="KW-0408">Iron</keyword>
<dbReference type="Pfam" id="PF02284">
    <property type="entry name" value="COX5A"/>
    <property type="match status" value="1"/>
</dbReference>
<sequence>LSAGLCSCMVATAVVALVTPGGLLYLTLCPCSSGPAAIVQSVSCHSHGPQETDEEFDACWMTYFRKPDIDAWELCKGMTMLVGCDLVPEPKVIDAALLAFRWLNDSASTVSILVVVKDKPGPHKEIYACVIQELRLTLNELGISTPEELG</sequence>
<reference evidence="18 19" key="1">
    <citation type="submission" date="2019-11" db="EMBL/GenBank/DDBJ databases">
        <authorList>
            <person name="Yang C."/>
            <person name="Li F."/>
        </authorList>
    </citation>
    <scope>NUCLEOTIDE SEQUENCE [LARGE SCALE GENOMIC DNA]</scope>
    <source>
        <strain evidence="18">KB4526</strain>
        <tissue evidence="18">Muscle</tissue>
    </source>
</reference>
<keyword evidence="8 16" id="KW-0999">Mitochondrion inner membrane</keyword>
<evidence type="ECO:0000313" key="19">
    <source>
        <dbReference type="Proteomes" id="UP000475037"/>
    </source>
</evidence>
<comment type="caution">
    <text evidence="18">The sequence shown here is derived from an EMBL/GenBank/DDBJ whole genome shotgun (WGS) entry which is preliminary data.</text>
</comment>
<feature type="non-terminal residue" evidence="18">
    <location>
        <position position="150"/>
    </location>
</feature>
<evidence type="ECO:0000256" key="17">
    <source>
        <dbReference type="SAM" id="SignalP"/>
    </source>
</evidence>
<comment type="similarity">
    <text evidence="3 16">Belongs to the cytochrome c oxidase subunit 5A family.</text>
</comment>
<proteinExistence type="inferred from homology"/>
<organism evidence="18 19">
    <name type="scientific">Crocuta crocuta</name>
    <name type="common">Spotted hyena</name>
    <dbReference type="NCBI Taxonomy" id="9678"/>
    <lineage>
        <taxon>Eukaryota</taxon>
        <taxon>Metazoa</taxon>
        <taxon>Chordata</taxon>
        <taxon>Craniata</taxon>
        <taxon>Vertebrata</taxon>
        <taxon>Euteleostomi</taxon>
        <taxon>Mammalia</taxon>
        <taxon>Eutheria</taxon>
        <taxon>Laurasiatheria</taxon>
        <taxon>Carnivora</taxon>
        <taxon>Feliformia</taxon>
        <taxon>Hyaenidae</taxon>
        <taxon>Crocuta</taxon>
    </lineage>
</organism>
<dbReference type="Gene3D" id="1.25.40.40">
    <property type="entry name" value="Cytochrome c oxidase, subunit Va/VI"/>
    <property type="match status" value="1"/>
</dbReference>
<keyword evidence="9" id="KW-0832">Ubl conjugation</keyword>
<keyword evidence="13 16" id="KW-0496">Mitochondrion</keyword>
<dbReference type="AlphaFoldDB" id="A0A6G1AR01"/>
<evidence type="ECO:0000256" key="3">
    <source>
        <dbReference type="ARBA" id="ARBA00007972"/>
    </source>
</evidence>
<dbReference type="GO" id="GO:0006123">
    <property type="term" value="P:mitochondrial electron transport, cytochrome c to oxygen"/>
    <property type="evidence" value="ECO:0007669"/>
    <property type="project" value="UniProtKB-UniRule"/>
</dbReference>
<keyword evidence="7 16" id="KW-0479">Metal-binding</keyword>
<keyword evidence="19" id="KW-1185">Reference proteome</keyword>
<dbReference type="PANTHER" id="PTHR14200">
    <property type="entry name" value="CYTOCHROME C OXIDASE POLYPEPTIDE"/>
    <property type="match status" value="1"/>
</dbReference>
<evidence type="ECO:0000256" key="15">
    <source>
        <dbReference type="ARBA" id="ARBA00031049"/>
    </source>
</evidence>
<evidence type="ECO:0000313" key="18">
    <source>
        <dbReference type="EMBL" id="KAF0878027.1"/>
    </source>
</evidence>
<name>A0A6G1AR01_CROCR</name>
<keyword evidence="5" id="KW-0597">Phosphoprotein</keyword>
<dbReference type="GO" id="GO:0046872">
    <property type="term" value="F:metal ion binding"/>
    <property type="evidence" value="ECO:0007669"/>
    <property type="project" value="UniProtKB-UniRule"/>
</dbReference>
<dbReference type="CDD" id="cd00923">
    <property type="entry name" value="Cyt_c_Oxidase_Va"/>
    <property type="match status" value="1"/>
</dbReference>
<evidence type="ECO:0000256" key="2">
    <source>
        <dbReference type="ARBA" id="ARBA00004673"/>
    </source>
</evidence>
<evidence type="ECO:0000256" key="8">
    <source>
        <dbReference type="ARBA" id="ARBA00022792"/>
    </source>
</evidence>
<dbReference type="GO" id="GO:0005743">
    <property type="term" value="C:mitochondrial inner membrane"/>
    <property type="evidence" value="ECO:0007669"/>
    <property type="project" value="UniProtKB-SubCell"/>
</dbReference>
<keyword evidence="17" id="KW-0732">Signal</keyword>
<evidence type="ECO:0000256" key="13">
    <source>
        <dbReference type="ARBA" id="ARBA00023128"/>
    </source>
</evidence>
<feature type="signal peptide" evidence="17">
    <location>
        <begin position="1"/>
        <end position="16"/>
    </location>
</feature>
<dbReference type="Proteomes" id="UP000475037">
    <property type="component" value="Unassembled WGS sequence"/>
</dbReference>
<comment type="subunit">
    <text evidence="16">Component of the cytochrome c oxidase (complex IV, CIV), a multisubunit enzyme composed of a catalytic core of 3 subunits and several supernumerary subunits. The complex exists as a monomer or a dimer and forms supercomplexes (SCs) in the inner mitochondrial membrane with ubiquinol-cytochrome c oxidoreductase (cytochrome b-c1 complex, complex III, CIII).</text>
</comment>
<evidence type="ECO:0000256" key="11">
    <source>
        <dbReference type="ARBA" id="ARBA00022990"/>
    </source>
</evidence>
<feature type="non-terminal residue" evidence="18">
    <location>
        <position position="1"/>
    </location>
</feature>
<feature type="chain" id="PRO_5026133732" description="Cytochrome c oxidase subunit 5A, mitochondrial" evidence="17">
    <location>
        <begin position="17"/>
        <end position="150"/>
    </location>
</feature>
<evidence type="ECO:0000256" key="14">
    <source>
        <dbReference type="ARBA" id="ARBA00023136"/>
    </source>
</evidence>
<dbReference type="GO" id="GO:0045277">
    <property type="term" value="C:respiratory chain complex IV"/>
    <property type="evidence" value="ECO:0007669"/>
    <property type="project" value="UniProtKB-UniRule"/>
</dbReference>
<dbReference type="UniPathway" id="UPA00705"/>
<evidence type="ECO:0000256" key="5">
    <source>
        <dbReference type="ARBA" id="ARBA00022553"/>
    </source>
</evidence>
<keyword evidence="10 16" id="KW-0809">Transit peptide</keyword>
<protein>
    <recommendedName>
        <fullName evidence="4 16">Cytochrome c oxidase subunit 5A, mitochondrial</fullName>
    </recommendedName>
    <alternativeName>
        <fullName evidence="15 16">Cytochrome c oxidase polypeptide Va</fullName>
    </alternativeName>
</protein>
<evidence type="ECO:0000256" key="7">
    <source>
        <dbReference type="ARBA" id="ARBA00022723"/>
    </source>
</evidence>
<accession>A0A6G1AR01</accession>
<evidence type="ECO:0000256" key="1">
    <source>
        <dbReference type="ARBA" id="ARBA00004443"/>
    </source>
</evidence>
<dbReference type="InterPro" id="IPR003204">
    <property type="entry name" value="Cyt_c_oxidase_su5A/6"/>
</dbReference>
<comment type="subcellular location">
    <subcellularLocation>
        <location evidence="1 16">Mitochondrion inner membrane</location>
        <topology evidence="1 16">Peripheral membrane protein</topology>
        <orientation evidence="1 16">Matrix side</orientation>
    </subcellularLocation>
</comment>
<evidence type="ECO:0000256" key="12">
    <source>
        <dbReference type="ARBA" id="ARBA00023004"/>
    </source>
</evidence>
<gene>
    <name evidence="18" type="primary">Cox5a_1</name>
    <name evidence="18" type="ORF">FOF47_R05301</name>
</gene>
<evidence type="ECO:0000256" key="4">
    <source>
        <dbReference type="ARBA" id="ARBA00021968"/>
    </source>
</evidence>
<dbReference type="InterPro" id="IPR036545">
    <property type="entry name" value="Cyt_c_oxidase_su5A/6_sf"/>
</dbReference>
<evidence type="ECO:0000256" key="10">
    <source>
        <dbReference type="ARBA" id="ARBA00022946"/>
    </source>
</evidence>
<dbReference type="PANTHER" id="PTHR14200:SF16">
    <property type="entry name" value="CYTOCHROME C OXIDASE SUBUNIT 5A, MITOCHONDRIAL"/>
    <property type="match status" value="1"/>
</dbReference>
<dbReference type="EMBL" id="VOAJ01004083">
    <property type="protein sequence ID" value="KAF0878027.1"/>
    <property type="molecule type" value="Genomic_DNA"/>
</dbReference>
<evidence type="ECO:0000256" key="9">
    <source>
        <dbReference type="ARBA" id="ARBA00022843"/>
    </source>
</evidence>
<keyword evidence="6 16" id="KW-0349">Heme</keyword>
<evidence type="ECO:0000256" key="16">
    <source>
        <dbReference type="RuleBase" id="RU368103"/>
    </source>
</evidence>
<comment type="function">
    <text evidence="16">Component of the cytochrome c oxidase, the last enzyme in the mitochondrial electron transport chain which drives oxidative phosphorylation. The respiratory chain contains 3 multisubunit complexes succinate dehydrogenase (complex II, CII), ubiquinol-cytochrome c oxidoreductase (cytochrome b-c1 complex, complex III, CIII) and cytochrome c oxidase (complex IV, CIV), that cooperate to transfer electrons derived from NADH and succinate to molecular oxygen, creating an electrochemical gradient over the inner membrane that drives transmembrane transport and the ATP synthase. Cytochrome c oxidase is the component of the respiratory chain that catalyzes the reduction of oxygen to water. Electrons originating from reduced cytochrome c in the intermembrane space (IMS) are transferred via the dinuclear copper A center (CU(A)) of subunit 2 and heme A of subunit 1 to the active site in subunit 1, a binuclear center (BNC) formed by heme A3 and copper B (CU(B)). The BNC reduces molecular oxygen to 2 water molecules using 4 electrons from cytochrome c in the IMS and 4 protons from the mitochondrial matrix.</text>
</comment>
<keyword evidence="14 16" id="KW-0472">Membrane</keyword>
<keyword evidence="11" id="KW-0007">Acetylation</keyword>